<gene>
    <name evidence="2" type="ORF">SAMN04488125_11087</name>
</gene>
<dbReference type="InterPro" id="IPR006427">
    <property type="entry name" value="Portal_HK97"/>
</dbReference>
<evidence type="ECO:0000313" key="3">
    <source>
        <dbReference type="Proteomes" id="UP000198804"/>
    </source>
</evidence>
<reference evidence="3" key="1">
    <citation type="submission" date="2016-10" db="EMBL/GenBank/DDBJ databases">
        <authorList>
            <person name="Varghese N."/>
            <person name="Submissions S."/>
        </authorList>
    </citation>
    <scope>NUCLEOTIDE SEQUENCE [LARGE SCALE GENOMIC DNA]</scope>
    <source>
        <strain evidence="3">CGMCC 1.6474</strain>
    </source>
</reference>
<keyword evidence="3" id="KW-1185">Reference proteome</keyword>
<name>A0A1I4FLL0_9HYPH</name>
<protein>
    <submittedName>
        <fullName evidence="2">Phage portal protein, HK97 family</fullName>
    </submittedName>
</protein>
<dbReference type="AlphaFoldDB" id="A0A1I4FLL0"/>
<dbReference type="NCBIfam" id="TIGR01537">
    <property type="entry name" value="portal_HK97"/>
    <property type="match status" value="1"/>
</dbReference>
<feature type="compositionally biased region" description="Basic and acidic residues" evidence="1">
    <location>
        <begin position="440"/>
        <end position="451"/>
    </location>
</feature>
<dbReference type="STRING" id="414703.SAMN04488125_11087"/>
<sequence length="590" mass="64722">MGLFRKAALTVARGLGLTDQRLTTWFGGEPSHSGESVTVDTALTLDAVWACARLVSQTIATLPLPLYERDGQGRSRSAPQHPLYRVLHDRPNAEMTAVEFWQAMFACKLLWGNGYAEIVRGAGSRVIALLPMRPDRVQVARETDGSLTYRHTYQGQTQTLSEDQVLHLKGFSLDGQMGMSAVAAGRHSLGTAMGAERVAGRIFKNGMRPSGTFVAPAYLTREQRQDARAFLEQYRGAQNAGKVPLLEGGWSFVPLSLPPEDAQLLETRGFNIEVICRWFGVLPVMIGHMDKATAWGTGLEQMNLWFLTYTLRSHLKAAEQAIWTKCLTPAEQQRFFAEFNVEGLMRADSKGRAELYSAEVTHGLSTPNEIRARENKPPLPGGDQLFMQGAMLPIDKLGTAPSGSAAEALANGTNRAGGALDGPPFDFDDLFKRLGDCKAFDPSKHPRDQDGRFSGSGGKGRAAKRMARRSLEDRTLMDVLDLGRVSGGRFSQAAGRDVDGWRFGLASEHVRHIAGRHGFGSGDRSPILAADYENLPRLLTRGRVTAGGNTEHQGLATVIVTLSIRGHRYRAVLAVRKRKRSLTVHTFMKR</sequence>
<evidence type="ECO:0000256" key="1">
    <source>
        <dbReference type="SAM" id="MobiDB-lite"/>
    </source>
</evidence>
<dbReference type="EMBL" id="FOSV01000010">
    <property type="protein sequence ID" value="SFL18353.1"/>
    <property type="molecule type" value="Genomic_DNA"/>
</dbReference>
<dbReference type="RefSeq" id="WP_244535423.1">
    <property type="nucleotide sequence ID" value="NZ_FOSV01000010.1"/>
</dbReference>
<dbReference type="InterPro" id="IPR006944">
    <property type="entry name" value="Phage/GTA_portal"/>
</dbReference>
<organism evidence="2 3">
    <name type="scientific">Methylorubrum salsuginis</name>
    <dbReference type="NCBI Taxonomy" id="414703"/>
    <lineage>
        <taxon>Bacteria</taxon>
        <taxon>Pseudomonadati</taxon>
        <taxon>Pseudomonadota</taxon>
        <taxon>Alphaproteobacteria</taxon>
        <taxon>Hyphomicrobiales</taxon>
        <taxon>Methylobacteriaceae</taxon>
        <taxon>Methylorubrum</taxon>
    </lineage>
</organism>
<feature type="region of interest" description="Disordered" evidence="1">
    <location>
        <begin position="440"/>
        <end position="468"/>
    </location>
</feature>
<dbReference type="Pfam" id="PF04860">
    <property type="entry name" value="Phage_portal"/>
    <property type="match status" value="1"/>
</dbReference>
<proteinExistence type="predicted"/>
<dbReference type="Proteomes" id="UP000198804">
    <property type="component" value="Unassembled WGS sequence"/>
</dbReference>
<evidence type="ECO:0000313" key="2">
    <source>
        <dbReference type="EMBL" id="SFL18353.1"/>
    </source>
</evidence>
<accession>A0A1I4FLL0</accession>